<dbReference type="AlphaFoldDB" id="M3Y2S9"/>
<protein>
    <submittedName>
        <fullName evidence="2">Uncharacterized protein</fullName>
    </submittedName>
</protein>
<evidence type="ECO:0000256" key="1">
    <source>
        <dbReference type="SAM" id="MobiDB-lite"/>
    </source>
</evidence>
<dbReference type="Ensembl" id="ENSMPUT00000005727.1">
    <property type="protein sequence ID" value="ENSMPUP00000005630.1"/>
    <property type="gene ID" value="ENSMPUG00000005675.1"/>
</dbReference>
<reference evidence="2" key="1">
    <citation type="submission" date="2024-06" db="UniProtKB">
        <authorList>
            <consortium name="Ensembl"/>
        </authorList>
    </citation>
    <scope>IDENTIFICATION</scope>
</reference>
<name>M3Y2S9_MUSPF</name>
<feature type="region of interest" description="Disordered" evidence="1">
    <location>
        <begin position="23"/>
        <end position="54"/>
    </location>
</feature>
<dbReference type="EMBL" id="AEYP01078212">
    <property type="status" value="NOT_ANNOTATED_CDS"/>
    <property type="molecule type" value="Genomic_DNA"/>
</dbReference>
<dbReference type="HOGENOM" id="CLU_1229591_0_0_1"/>
<organism evidence="2">
    <name type="scientific">Mustela putorius furo</name>
    <name type="common">European domestic ferret</name>
    <name type="synonym">Mustela furo</name>
    <dbReference type="NCBI Taxonomy" id="9669"/>
    <lineage>
        <taxon>Eukaryota</taxon>
        <taxon>Metazoa</taxon>
        <taxon>Chordata</taxon>
        <taxon>Craniata</taxon>
        <taxon>Vertebrata</taxon>
        <taxon>Euteleostomi</taxon>
        <taxon>Mammalia</taxon>
        <taxon>Eutheria</taxon>
        <taxon>Laurasiatheria</taxon>
        <taxon>Carnivora</taxon>
        <taxon>Caniformia</taxon>
        <taxon>Musteloidea</taxon>
        <taxon>Mustelidae</taxon>
        <taxon>Mustelinae</taxon>
        <taxon>Mustela</taxon>
    </lineage>
</organism>
<accession>M3Y2S9</accession>
<sequence length="225" mass="23891">MINQPWDPKRPLEGPQGQVQLRCVLPDGAGPSAPRGDTRRGAAARRPLGTRAAGSWRCSALPRTSAARRAGAPHCAAHGSRFRGKKLLESGFTKLAREKSKAKATVGRPPSLGRGCSGPWCSEQEETSGLQGADAEEQRWGAGPAQNHRKTPHSCAKDKPWVTSPGAGARGAGAPLTGRTLCSREKAGKGTVEVNIRTDMVELASSRHRKKRLVYMNGATGVLTF</sequence>
<proteinExistence type="predicted"/>
<feature type="region of interest" description="Disordered" evidence="1">
    <location>
        <begin position="99"/>
        <end position="177"/>
    </location>
</feature>
<dbReference type="InParanoid" id="M3Y2S9"/>
<evidence type="ECO:0000313" key="2">
    <source>
        <dbReference type="Ensembl" id="ENSMPUP00000005630.1"/>
    </source>
</evidence>